<dbReference type="GO" id="GO:0005524">
    <property type="term" value="F:ATP binding"/>
    <property type="evidence" value="ECO:0007669"/>
    <property type="project" value="InterPro"/>
</dbReference>
<dbReference type="InterPro" id="IPR027417">
    <property type="entry name" value="P-loop_NTPase"/>
</dbReference>
<protein>
    <recommendedName>
        <fullName evidence="1">SF4 helicase domain-containing protein</fullName>
    </recommendedName>
</protein>
<dbReference type="GO" id="GO:0005829">
    <property type="term" value="C:cytosol"/>
    <property type="evidence" value="ECO:0007669"/>
    <property type="project" value="TreeGrafter"/>
</dbReference>
<gene>
    <name evidence="2" type="ORF">LCGC14_0504490</name>
</gene>
<sequence length="418" mass="47098">MSAGLDLLSRVLIDGDTTAFVSMGLIQEMFQEDEIDLYVYITKHLQEHGVIPSRQTAEKETGVLVLSMPDPPEPASYYLADLQKRHLHRTLVKGLEKARDCLQERDPEAALKQVSETAVSLTVHNNRREIFDFREADGPVMGEFRRRTELGPRYGIRLGWPTLDEMTGGLREADTMAIVGRPSLGKTYMVTWAARNVWWQHHKVPLILSMEMDALALMQRALGIQSEVNTKQIRDAMLTSGNLKRVKGALRAMSKHDVPFWIVDGNLTATVDDLVLLVRQLKPDVVFVDGGYLMGHPDPNAKTGQKVKDNVEALHRRISKGMGIPVIVSYQFNREVTKLKKDQQPGVEHIGLSDAIGQVCSHVLGLFEDETVETLKRRKVTILKGREGAVGGFSLKWDFRSMDFSEYRHVAVEDMEDI</sequence>
<name>A0A0F9S7Z9_9ZZZZ</name>
<evidence type="ECO:0000313" key="2">
    <source>
        <dbReference type="EMBL" id="KKN63179.1"/>
    </source>
</evidence>
<dbReference type="GO" id="GO:0003678">
    <property type="term" value="F:DNA helicase activity"/>
    <property type="evidence" value="ECO:0007669"/>
    <property type="project" value="InterPro"/>
</dbReference>
<dbReference type="Gene3D" id="3.40.50.300">
    <property type="entry name" value="P-loop containing nucleotide triphosphate hydrolases"/>
    <property type="match status" value="1"/>
</dbReference>
<dbReference type="PANTHER" id="PTHR30153:SF2">
    <property type="entry name" value="REPLICATIVE DNA HELICASE"/>
    <property type="match status" value="1"/>
</dbReference>
<dbReference type="SUPFAM" id="SSF52540">
    <property type="entry name" value="P-loop containing nucleoside triphosphate hydrolases"/>
    <property type="match status" value="1"/>
</dbReference>
<dbReference type="EMBL" id="LAZR01000598">
    <property type="protein sequence ID" value="KKN63179.1"/>
    <property type="molecule type" value="Genomic_DNA"/>
</dbReference>
<accession>A0A0F9S7Z9</accession>
<organism evidence="2">
    <name type="scientific">marine sediment metagenome</name>
    <dbReference type="NCBI Taxonomy" id="412755"/>
    <lineage>
        <taxon>unclassified sequences</taxon>
        <taxon>metagenomes</taxon>
        <taxon>ecological metagenomes</taxon>
    </lineage>
</organism>
<dbReference type="Pfam" id="PF03796">
    <property type="entry name" value="DnaB_C"/>
    <property type="match status" value="1"/>
</dbReference>
<comment type="caution">
    <text evidence="2">The sequence shown here is derived from an EMBL/GenBank/DDBJ whole genome shotgun (WGS) entry which is preliminary data.</text>
</comment>
<dbReference type="PROSITE" id="PS51199">
    <property type="entry name" value="SF4_HELICASE"/>
    <property type="match status" value="1"/>
</dbReference>
<reference evidence="2" key="1">
    <citation type="journal article" date="2015" name="Nature">
        <title>Complex archaea that bridge the gap between prokaryotes and eukaryotes.</title>
        <authorList>
            <person name="Spang A."/>
            <person name="Saw J.H."/>
            <person name="Jorgensen S.L."/>
            <person name="Zaremba-Niedzwiedzka K."/>
            <person name="Martijn J."/>
            <person name="Lind A.E."/>
            <person name="van Eijk R."/>
            <person name="Schleper C."/>
            <person name="Guy L."/>
            <person name="Ettema T.J."/>
        </authorList>
    </citation>
    <scope>NUCLEOTIDE SEQUENCE</scope>
</reference>
<dbReference type="InterPro" id="IPR007694">
    <property type="entry name" value="DNA_helicase_DnaB-like_C"/>
</dbReference>
<feature type="domain" description="SF4 helicase" evidence="1">
    <location>
        <begin position="149"/>
        <end position="411"/>
    </location>
</feature>
<proteinExistence type="predicted"/>
<dbReference type="GO" id="GO:0006260">
    <property type="term" value="P:DNA replication"/>
    <property type="evidence" value="ECO:0007669"/>
    <property type="project" value="InterPro"/>
</dbReference>
<evidence type="ECO:0000259" key="1">
    <source>
        <dbReference type="PROSITE" id="PS51199"/>
    </source>
</evidence>
<dbReference type="PANTHER" id="PTHR30153">
    <property type="entry name" value="REPLICATIVE DNA HELICASE DNAB"/>
    <property type="match status" value="1"/>
</dbReference>
<dbReference type="AlphaFoldDB" id="A0A0F9S7Z9"/>